<dbReference type="Proteomes" id="UP001519295">
    <property type="component" value="Unassembled WGS sequence"/>
</dbReference>
<keyword evidence="2" id="KW-1185">Reference proteome</keyword>
<evidence type="ECO:0000313" key="1">
    <source>
        <dbReference type="EMBL" id="MBP2371874.1"/>
    </source>
</evidence>
<sequence>MSTGPQRRMLADTSVVIAPSAGTDYAEAVAVSVLTIAEL</sequence>
<comment type="caution">
    <text evidence="1">The sequence shown here is derived from an EMBL/GenBank/DDBJ whole genome shotgun (WGS) entry which is preliminary data.</text>
</comment>
<reference evidence="1 2" key="1">
    <citation type="submission" date="2021-03" db="EMBL/GenBank/DDBJ databases">
        <title>Sequencing the genomes of 1000 actinobacteria strains.</title>
        <authorList>
            <person name="Klenk H.-P."/>
        </authorList>
    </citation>
    <scope>NUCLEOTIDE SEQUENCE [LARGE SCALE GENOMIC DNA]</scope>
    <source>
        <strain evidence="1 2">DSM 45256</strain>
    </source>
</reference>
<organism evidence="1 2">
    <name type="scientific">Pseudonocardia parietis</name>
    <dbReference type="NCBI Taxonomy" id="570936"/>
    <lineage>
        <taxon>Bacteria</taxon>
        <taxon>Bacillati</taxon>
        <taxon>Actinomycetota</taxon>
        <taxon>Actinomycetes</taxon>
        <taxon>Pseudonocardiales</taxon>
        <taxon>Pseudonocardiaceae</taxon>
        <taxon>Pseudonocardia</taxon>
    </lineage>
</organism>
<evidence type="ECO:0008006" key="3">
    <source>
        <dbReference type="Google" id="ProtNLM"/>
    </source>
</evidence>
<gene>
    <name evidence="1" type="ORF">JOF36_007647</name>
</gene>
<accession>A0ABS4W8B3</accession>
<dbReference type="EMBL" id="JAGINU010000004">
    <property type="protein sequence ID" value="MBP2371874.1"/>
    <property type="molecule type" value="Genomic_DNA"/>
</dbReference>
<protein>
    <recommendedName>
        <fullName evidence="3">Type II toxin-antitoxin system VapC family toxin</fullName>
    </recommendedName>
</protein>
<name>A0ABS4W8B3_9PSEU</name>
<evidence type="ECO:0000313" key="2">
    <source>
        <dbReference type="Proteomes" id="UP001519295"/>
    </source>
</evidence>
<proteinExistence type="predicted"/>